<evidence type="ECO:0000313" key="1">
    <source>
        <dbReference type="EMBL" id="AIZ02395.1"/>
    </source>
</evidence>
<keyword evidence="2" id="KW-1185">Reference proteome</keyword>
<accession>A0A0A7HFU1</accession>
<name>A0A0A7HFU1_9CAUD</name>
<dbReference type="RefSeq" id="YP_009209793.1">
    <property type="nucleotide sequence ID" value="NC_028925.1"/>
</dbReference>
<gene>
    <name evidence="1" type="ORF">VR25_051</name>
</gene>
<dbReference type="Proteomes" id="UP000030717">
    <property type="component" value="Segment"/>
</dbReference>
<protein>
    <submittedName>
        <fullName evidence="1">Uncharacterized protein</fullName>
    </submittedName>
</protein>
<sequence length="68" mass="7965">MNSIAQLTVSDMGNIIIPAPAWINLPIDEQIQYQVKETLEKHPERKVIMCFTYDENRHPQMQKQVVEI</sequence>
<evidence type="ECO:0000313" key="2">
    <source>
        <dbReference type="Proteomes" id="UP000030717"/>
    </source>
</evidence>
<dbReference type="EMBL" id="KP007361">
    <property type="protein sequence ID" value="AIZ02395.1"/>
    <property type="molecule type" value="Genomic_DNA"/>
</dbReference>
<dbReference type="GeneID" id="26636213"/>
<organism evidence="1 2">
    <name type="scientific">Escherichia phage vB_EcoM_VR25</name>
    <dbReference type="NCBI Taxonomy" id="1567028"/>
    <lineage>
        <taxon>Viruses</taxon>
        <taxon>Duplodnaviria</taxon>
        <taxon>Heunggongvirae</taxon>
        <taxon>Uroviricota</taxon>
        <taxon>Caudoviricetes</taxon>
        <taxon>Pantevenvirales</taxon>
        <taxon>Straboviridae</taxon>
        <taxon>Tevenvirinae</taxon>
        <taxon>Gaprivervirus</taxon>
        <taxon>Gaprivervirus vr25</taxon>
    </lineage>
</organism>
<proteinExistence type="predicted"/>
<dbReference type="KEGG" id="vg:26636213"/>
<reference evidence="1 2" key="1">
    <citation type="submission" date="2014-10" db="EMBL/GenBank/DDBJ databases">
        <title>VR bacteriophages - a small but diverse group of low-temperature viruses.</title>
        <authorList>
            <person name="Kaliniene L."/>
            <person name="Meskys R."/>
            <person name="Simoliunas E."/>
            <person name="Zajanckauskaite A."/>
            <person name="Truncaite L."/>
        </authorList>
    </citation>
    <scope>NUCLEOTIDE SEQUENCE [LARGE SCALE GENOMIC DNA]</scope>
</reference>